<dbReference type="PRINTS" id="PR00081">
    <property type="entry name" value="GDHRDH"/>
</dbReference>
<gene>
    <name evidence="4" type="ORF">TX23_22295</name>
</gene>
<reference evidence="4 5" key="1">
    <citation type="submission" date="2015-02" db="EMBL/GenBank/DDBJ databases">
        <title>Two Pseudomonas sp. nov., isolated from raw milk.</title>
        <authorList>
            <person name="Wenning M."/>
            <person name="von Neubeck M."/>
            <person name="Huptas C."/>
            <person name="Scherer S."/>
        </authorList>
    </citation>
    <scope>NUCLEOTIDE SEQUENCE [LARGE SCALE GENOMIC DNA]</scope>
    <source>
        <strain evidence="4 5">DSM 29164</strain>
    </source>
</reference>
<dbReference type="SUPFAM" id="SSF51735">
    <property type="entry name" value="NAD(P)-binding Rossmann-fold domains"/>
    <property type="match status" value="1"/>
</dbReference>
<dbReference type="InterPro" id="IPR020904">
    <property type="entry name" value="Sc_DH/Rdtase_CS"/>
</dbReference>
<dbReference type="SMART" id="SM00822">
    <property type="entry name" value="PKS_KR"/>
    <property type="match status" value="1"/>
</dbReference>
<proteinExistence type="inferred from homology"/>
<comment type="similarity">
    <text evidence="1">Belongs to the short-chain dehydrogenases/reductases (SDR) family.</text>
</comment>
<dbReference type="EMBL" id="JYLN01000010">
    <property type="protein sequence ID" value="KRP69635.1"/>
    <property type="molecule type" value="Genomic_DNA"/>
</dbReference>
<dbReference type="PATRIC" id="fig|1615673.3.peg.55"/>
<name>A0A0R3AG51_9PSED</name>
<dbReference type="InterPro" id="IPR002347">
    <property type="entry name" value="SDR_fam"/>
</dbReference>
<accession>A0A0R3AG51</accession>
<dbReference type="PANTHER" id="PTHR43639">
    <property type="entry name" value="OXIDOREDUCTASE, SHORT-CHAIN DEHYDROGENASE/REDUCTASE FAMILY (AFU_ORTHOLOGUE AFUA_5G02870)"/>
    <property type="match status" value="1"/>
</dbReference>
<evidence type="ECO:0000256" key="1">
    <source>
        <dbReference type="ARBA" id="ARBA00006484"/>
    </source>
</evidence>
<evidence type="ECO:0000313" key="5">
    <source>
        <dbReference type="Proteomes" id="UP000050852"/>
    </source>
</evidence>
<dbReference type="Pfam" id="PF13561">
    <property type="entry name" value="adh_short_C2"/>
    <property type="match status" value="1"/>
</dbReference>
<dbReference type="Gene3D" id="3.40.50.720">
    <property type="entry name" value="NAD(P)-binding Rossmann-like Domain"/>
    <property type="match status" value="1"/>
</dbReference>
<evidence type="ECO:0000256" key="2">
    <source>
        <dbReference type="ARBA" id="ARBA00023002"/>
    </source>
</evidence>
<keyword evidence="2" id="KW-0560">Oxidoreductase</keyword>
<dbReference type="PROSITE" id="PS00061">
    <property type="entry name" value="ADH_SHORT"/>
    <property type="match status" value="1"/>
</dbReference>
<dbReference type="RefSeq" id="WP_053150306.1">
    <property type="nucleotide sequence ID" value="NZ_JYLN01000010.1"/>
</dbReference>
<dbReference type="AlphaFoldDB" id="A0A0R3AG51"/>
<dbReference type="InterPro" id="IPR057326">
    <property type="entry name" value="KR_dom"/>
</dbReference>
<dbReference type="NCBIfam" id="NF005559">
    <property type="entry name" value="PRK07231.1"/>
    <property type="match status" value="1"/>
</dbReference>
<dbReference type="OrthoDB" id="9803333at2"/>
<evidence type="ECO:0000259" key="3">
    <source>
        <dbReference type="SMART" id="SM00822"/>
    </source>
</evidence>
<dbReference type="InterPro" id="IPR036291">
    <property type="entry name" value="NAD(P)-bd_dom_sf"/>
</dbReference>
<protein>
    <submittedName>
        <fullName evidence="4">Short-chain dehydrogenase</fullName>
    </submittedName>
</protein>
<sequence length="249" mass="26153">MKRLHKKVALVTGASKGIGAAIAKQLAQDGATVIVNYANSREDADRVVEHILQTGARAHAVQADVSNRADLKALFKTIVHEHGHLDILVNNAGVYSTSALADITEAEFHRQFNLNVLGLIQCTQAAVEVFNPKGGSIVNISSSVTSFTPANSAVYTASKAAVDAITRTLANELGPKNIRVNSVNPGLVVTEGVHASGFFEDAFREKIEAITPLGRIGQPEDIAPAVAFLASSDAGWITGETLIIGGGLH</sequence>
<dbReference type="PRINTS" id="PR00080">
    <property type="entry name" value="SDRFAMILY"/>
</dbReference>
<feature type="domain" description="Ketoreductase" evidence="3">
    <location>
        <begin position="7"/>
        <end position="192"/>
    </location>
</feature>
<comment type="caution">
    <text evidence="4">The sequence shown here is derived from an EMBL/GenBank/DDBJ whole genome shotgun (WGS) entry which is preliminary data.</text>
</comment>
<dbReference type="FunFam" id="3.40.50.720:FF:000084">
    <property type="entry name" value="Short-chain dehydrogenase reductase"/>
    <property type="match status" value="1"/>
</dbReference>
<evidence type="ECO:0000313" key="4">
    <source>
        <dbReference type="EMBL" id="KRP69635.1"/>
    </source>
</evidence>
<dbReference type="GO" id="GO:0016491">
    <property type="term" value="F:oxidoreductase activity"/>
    <property type="evidence" value="ECO:0007669"/>
    <property type="project" value="UniProtKB-KW"/>
</dbReference>
<dbReference type="PANTHER" id="PTHR43639:SF1">
    <property type="entry name" value="SHORT-CHAIN DEHYDROGENASE_REDUCTASE FAMILY PROTEIN"/>
    <property type="match status" value="1"/>
</dbReference>
<organism evidence="4 5">
    <name type="scientific">Pseudomonas paralactis</name>
    <dbReference type="NCBI Taxonomy" id="1615673"/>
    <lineage>
        <taxon>Bacteria</taxon>
        <taxon>Pseudomonadati</taxon>
        <taxon>Pseudomonadota</taxon>
        <taxon>Gammaproteobacteria</taxon>
        <taxon>Pseudomonadales</taxon>
        <taxon>Pseudomonadaceae</taxon>
        <taxon>Pseudomonas</taxon>
    </lineage>
</organism>
<dbReference type="Proteomes" id="UP000050852">
    <property type="component" value="Unassembled WGS sequence"/>
</dbReference>